<dbReference type="AlphaFoldDB" id="M4B9E8"/>
<dbReference type="InParanoid" id="M4B9E8"/>
<protein>
    <submittedName>
        <fullName evidence="2">Uncharacterized protein</fullName>
    </submittedName>
</protein>
<dbReference type="EMBL" id="JH598031">
    <property type="status" value="NOT_ANNOTATED_CDS"/>
    <property type="molecule type" value="Genomic_DNA"/>
</dbReference>
<sequence length="146" mass="16545">MNWSSFETSRRRSIASNAPKCALSDAPFCSNLYSWGVTWPSALAKRSAESWRWSDVTAAYSSATRAWRVAASGTSRRWTSETRSVCSTCSRSWNCMGERESRVMDGRRQGQSNDLEEATAMRQGKHQVQRRILTNERRARGNVKGE</sequence>
<feature type="compositionally biased region" description="Basic and acidic residues" evidence="1">
    <location>
        <begin position="133"/>
        <end position="146"/>
    </location>
</feature>
<organism evidence="2 3">
    <name type="scientific">Hyaloperonospora arabidopsidis (strain Emoy2)</name>
    <name type="common">Downy mildew agent</name>
    <name type="synonym">Peronospora arabidopsidis</name>
    <dbReference type="NCBI Taxonomy" id="559515"/>
    <lineage>
        <taxon>Eukaryota</taxon>
        <taxon>Sar</taxon>
        <taxon>Stramenopiles</taxon>
        <taxon>Oomycota</taxon>
        <taxon>Peronosporomycetes</taxon>
        <taxon>Peronosporales</taxon>
        <taxon>Peronosporaceae</taxon>
        <taxon>Hyaloperonospora</taxon>
    </lineage>
</organism>
<dbReference type="VEuPathDB" id="FungiDB:HpaG802907"/>
<dbReference type="Proteomes" id="UP000011713">
    <property type="component" value="Unassembled WGS sequence"/>
</dbReference>
<name>M4B9E8_HYAAE</name>
<accession>M4B9E8</accession>
<dbReference type="EnsemblProtists" id="HpaT802907">
    <property type="protein sequence ID" value="HpaP802907"/>
    <property type="gene ID" value="HpaG802907"/>
</dbReference>
<keyword evidence="3" id="KW-1185">Reference proteome</keyword>
<reference evidence="3" key="1">
    <citation type="journal article" date="2010" name="Science">
        <title>Signatures of adaptation to obligate biotrophy in the Hyaloperonospora arabidopsidis genome.</title>
        <authorList>
            <person name="Baxter L."/>
            <person name="Tripathy S."/>
            <person name="Ishaque N."/>
            <person name="Boot N."/>
            <person name="Cabral A."/>
            <person name="Kemen E."/>
            <person name="Thines M."/>
            <person name="Ah-Fong A."/>
            <person name="Anderson R."/>
            <person name="Badejoko W."/>
            <person name="Bittner-Eddy P."/>
            <person name="Boore J.L."/>
            <person name="Chibucos M.C."/>
            <person name="Coates M."/>
            <person name="Dehal P."/>
            <person name="Delehaunty K."/>
            <person name="Dong S."/>
            <person name="Downton P."/>
            <person name="Dumas B."/>
            <person name="Fabro G."/>
            <person name="Fronick C."/>
            <person name="Fuerstenberg S.I."/>
            <person name="Fulton L."/>
            <person name="Gaulin E."/>
            <person name="Govers F."/>
            <person name="Hughes L."/>
            <person name="Humphray S."/>
            <person name="Jiang R.H."/>
            <person name="Judelson H."/>
            <person name="Kamoun S."/>
            <person name="Kyung K."/>
            <person name="Meijer H."/>
            <person name="Minx P."/>
            <person name="Morris P."/>
            <person name="Nelson J."/>
            <person name="Phuntumart V."/>
            <person name="Qutob D."/>
            <person name="Rehmany A."/>
            <person name="Rougon-Cardoso A."/>
            <person name="Ryden P."/>
            <person name="Torto-Alalibo T."/>
            <person name="Studholme D."/>
            <person name="Wang Y."/>
            <person name="Win J."/>
            <person name="Wood J."/>
            <person name="Clifton S.W."/>
            <person name="Rogers J."/>
            <person name="Van den Ackerveken G."/>
            <person name="Jones J.D."/>
            <person name="McDowell J.M."/>
            <person name="Beynon J."/>
            <person name="Tyler B.M."/>
        </authorList>
    </citation>
    <scope>NUCLEOTIDE SEQUENCE [LARGE SCALE GENOMIC DNA]</scope>
    <source>
        <strain evidence="3">Emoy2</strain>
    </source>
</reference>
<evidence type="ECO:0000313" key="2">
    <source>
        <dbReference type="EnsemblProtists" id="HpaP802907"/>
    </source>
</evidence>
<reference evidence="2" key="2">
    <citation type="submission" date="2015-06" db="UniProtKB">
        <authorList>
            <consortium name="EnsemblProtists"/>
        </authorList>
    </citation>
    <scope>IDENTIFICATION</scope>
    <source>
        <strain evidence="2">Emoy2</strain>
    </source>
</reference>
<evidence type="ECO:0000256" key="1">
    <source>
        <dbReference type="SAM" id="MobiDB-lite"/>
    </source>
</evidence>
<proteinExistence type="predicted"/>
<evidence type="ECO:0000313" key="3">
    <source>
        <dbReference type="Proteomes" id="UP000011713"/>
    </source>
</evidence>
<feature type="region of interest" description="Disordered" evidence="1">
    <location>
        <begin position="101"/>
        <end position="146"/>
    </location>
</feature>
<dbReference type="HOGENOM" id="CLU_1781000_0_0_1"/>